<dbReference type="EMBL" id="JBIMSN010000062">
    <property type="protein sequence ID" value="MFH5230036.1"/>
    <property type="molecule type" value="Genomic_DNA"/>
</dbReference>
<protein>
    <submittedName>
        <fullName evidence="6">TetR/AcrR family transcriptional regulator C-terminal domain-containing protein</fullName>
    </submittedName>
</protein>
<dbReference type="SUPFAM" id="SSF46689">
    <property type="entry name" value="Homeodomain-like"/>
    <property type="match status" value="1"/>
</dbReference>
<evidence type="ECO:0000256" key="3">
    <source>
        <dbReference type="ARBA" id="ARBA00023163"/>
    </source>
</evidence>
<comment type="caution">
    <text evidence="6">The sequence shown here is derived from an EMBL/GenBank/DDBJ whole genome shotgun (WGS) entry which is preliminary data.</text>
</comment>
<dbReference type="Proteomes" id="UP001609219">
    <property type="component" value="Unassembled WGS sequence"/>
</dbReference>
<dbReference type="Gene3D" id="1.10.357.10">
    <property type="entry name" value="Tetracycline Repressor, domain 2"/>
    <property type="match status" value="1"/>
</dbReference>
<dbReference type="SUPFAM" id="SSF48498">
    <property type="entry name" value="Tetracyclin repressor-like, C-terminal domain"/>
    <property type="match status" value="1"/>
</dbReference>
<accession>A0ABW7K8D8</accession>
<evidence type="ECO:0000313" key="8">
    <source>
        <dbReference type="Proteomes" id="UP001609175"/>
    </source>
</evidence>
<evidence type="ECO:0000313" key="10">
    <source>
        <dbReference type="Proteomes" id="UP001609219"/>
    </source>
</evidence>
<keyword evidence="3" id="KW-0804">Transcription</keyword>
<dbReference type="InterPro" id="IPR009057">
    <property type="entry name" value="Homeodomain-like_sf"/>
</dbReference>
<reference evidence="8 9" key="1">
    <citation type="submission" date="2024-10" db="EMBL/GenBank/DDBJ databases">
        <authorList>
            <person name="Riesco R."/>
        </authorList>
    </citation>
    <scope>NUCLEOTIDE SEQUENCE [LARGE SCALE GENOMIC DNA]</scope>
    <source>
        <strain evidence="7 9">NCIMB 15448</strain>
        <strain evidence="5 8">NCIMB 15449</strain>
        <strain evidence="6 10">NCIMB 15450</strain>
    </source>
</reference>
<evidence type="ECO:0000256" key="2">
    <source>
        <dbReference type="ARBA" id="ARBA00023015"/>
    </source>
</evidence>
<evidence type="ECO:0000256" key="1">
    <source>
        <dbReference type="ARBA" id="ARBA00022491"/>
    </source>
</evidence>
<dbReference type="Proteomes" id="UP001609175">
    <property type="component" value="Unassembled WGS sequence"/>
</dbReference>
<organism evidence="6 10">
    <name type="scientific">Antrihabitans spumae</name>
    <dbReference type="NCBI Taxonomy" id="3373370"/>
    <lineage>
        <taxon>Bacteria</taxon>
        <taxon>Bacillati</taxon>
        <taxon>Actinomycetota</taxon>
        <taxon>Actinomycetes</taxon>
        <taxon>Mycobacteriales</taxon>
        <taxon>Nocardiaceae</taxon>
        <taxon>Antrihabitans</taxon>
    </lineage>
</organism>
<dbReference type="EMBL" id="JBIMSP010000009">
    <property type="protein sequence ID" value="MFH5241833.1"/>
    <property type="molecule type" value="Genomic_DNA"/>
</dbReference>
<evidence type="ECO:0000313" key="6">
    <source>
        <dbReference type="EMBL" id="MFH5230036.1"/>
    </source>
</evidence>
<dbReference type="Proteomes" id="UP001609176">
    <property type="component" value="Unassembled WGS sequence"/>
</dbReference>
<evidence type="ECO:0000313" key="5">
    <source>
        <dbReference type="EMBL" id="MFH5206679.1"/>
    </source>
</evidence>
<dbReference type="Pfam" id="PF02909">
    <property type="entry name" value="TetR_C_1"/>
    <property type="match status" value="1"/>
</dbReference>
<keyword evidence="1" id="KW-0678">Repressor</keyword>
<evidence type="ECO:0000313" key="9">
    <source>
        <dbReference type="Proteomes" id="UP001609176"/>
    </source>
</evidence>
<dbReference type="RefSeq" id="WP_395112074.1">
    <property type="nucleotide sequence ID" value="NZ_JBIMSN010000062.1"/>
</dbReference>
<dbReference type="InterPro" id="IPR003012">
    <property type="entry name" value="Tet_transcr_reg_TetR"/>
</dbReference>
<dbReference type="InterPro" id="IPR004111">
    <property type="entry name" value="Repressor_TetR_C"/>
</dbReference>
<evidence type="ECO:0000313" key="7">
    <source>
        <dbReference type="EMBL" id="MFH5241833.1"/>
    </source>
</evidence>
<feature type="domain" description="Tetracycline repressor TetR C-terminal" evidence="4">
    <location>
        <begin position="71"/>
        <end position="198"/>
    </location>
</feature>
<sequence length="204" mass="21799">MPRPSQPILSAGIITDAALRAVDSTGDFTMPGIAAKLSVRPSSLYNHVSGRAEIIELMRSRAMAEITVASEEDENWSDTVARLAREYRRSYAKHPRLIPILTSQTVRTGVAFAMYNALAQAFSDGGFAPEQVLAAITTLDSFVLGSALDLAAPEEVWADVPDANDAMRAALATSTPNPERADAAFEFGLRTLVAGWLAQSCEAG</sequence>
<dbReference type="InterPro" id="IPR036271">
    <property type="entry name" value="Tet_transcr_reg_TetR-rel_C_sf"/>
</dbReference>
<gene>
    <name evidence="7" type="ORF">ACHIPV_08025</name>
    <name evidence="5" type="ORF">ACHIPZ_00295</name>
    <name evidence="6" type="ORF">ACHIRB_15845</name>
</gene>
<dbReference type="PRINTS" id="PR00400">
    <property type="entry name" value="TETREPRESSOR"/>
</dbReference>
<keyword evidence="2" id="KW-0805">Transcription regulation</keyword>
<name>A0ABW7K8D8_9NOCA</name>
<keyword evidence="10" id="KW-1185">Reference proteome</keyword>
<proteinExistence type="predicted"/>
<dbReference type="EMBL" id="JBIMSO010000001">
    <property type="protein sequence ID" value="MFH5206679.1"/>
    <property type="molecule type" value="Genomic_DNA"/>
</dbReference>
<evidence type="ECO:0000259" key="4">
    <source>
        <dbReference type="Pfam" id="PF02909"/>
    </source>
</evidence>